<dbReference type="InterPro" id="IPR036691">
    <property type="entry name" value="Endo/exonu/phosph_ase_sf"/>
</dbReference>
<dbReference type="RefSeq" id="WP_279967286.1">
    <property type="nucleotide sequence ID" value="NZ_CP122537.1"/>
</dbReference>
<sequence length="298" mass="30234">MLRDLASGRDAQAEAALDVIASAAPEVLLLLDIDWDLGGAGLAALRDRLAEHGLDYPHAVALRPNSGLPSGIDLDGNGAADEARDALGYGRFTGDSGLALLSMRPLGPPRDLSGVRWSARSAAVAVLPEAAHPVVPLATTAQWVVPMGDVTLVTMAAGTPVFDGPEDRNGKRTADELAFVAELAGGATLPIVLGRANVDPRDGDGPRAAIRALLGHPALQDPAPRGAGGGGAGHAGDPALDTVAWDGPGPLRVDYVLPARALAVRDAGIVWPAPGDPLAETVAAAGSGRLVWVDIALP</sequence>
<dbReference type="Gene3D" id="3.60.10.10">
    <property type="entry name" value="Endonuclease/exonuclease/phosphatase"/>
    <property type="match status" value="1"/>
</dbReference>
<evidence type="ECO:0000259" key="2">
    <source>
        <dbReference type="Pfam" id="PF03372"/>
    </source>
</evidence>
<keyword evidence="3" id="KW-0255">Endonuclease</keyword>
<protein>
    <submittedName>
        <fullName evidence="3">Endonuclease/exonuclease/phosphatase family protein</fullName>
    </submittedName>
</protein>
<proteinExistence type="predicted"/>
<feature type="region of interest" description="Disordered" evidence="1">
    <location>
        <begin position="220"/>
        <end position="241"/>
    </location>
</feature>
<keyword evidence="3" id="KW-0540">Nuclease</keyword>
<name>A0ABY8LJ86_9RHOB</name>
<evidence type="ECO:0000256" key="1">
    <source>
        <dbReference type="SAM" id="MobiDB-lite"/>
    </source>
</evidence>
<accession>A0ABY8LJ86</accession>
<keyword evidence="3" id="KW-0378">Hydrolase</keyword>
<feature type="domain" description="Endonuclease/exonuclease/phosphatase" evidence="2">
    <location>
        <begin position="7"/>
        <end position="275"/>
    </location>
</feature>
<dbReference type="GO" id="GO:0004519">
    <property type="term" value="F:endonuclease activity"/>
    <property type="evidence" value="ECO:0007669"/>
    <property type="project" value="UniProtKB-KW"/>
</dbReference>
<dbReference type="Pfam" id="PF03372">
    <property type="entry name" value="Exo_endo_phos"/>
    <property type="match status" value="1"/>
</dbReference>
<keyword evidence="4" id="KW-1185">Reference proteome</keyword>
<organism evidence="3 4">
    <name type="scientific">Jannaschia ovalis</name>
    <dbReference type="NCBI Taxonomy" id="3038773"/>
    <lineage>
        <taxon>Bacteria</taxon>
        <taxon>Pseudomonadati</taxon>
        <taxon>Pseudomonadota</taxon>
        <taxon>Alphaproteobacteria</taxon>
        <taxon>Rhodobacterales</taxon>
        <taxon>Roseobacteraceae</taxon>
        <taxon>Jannaschia</taxon>
    </lineage>
</organism>
<dbReference type="InterPro" id="IPR005135">
    <property type="entry name" value="Endo/exonuclease/phosphatase"/>
</dbReference>
<evidence type="ECO:0000313" key="4">
    <source>
        <dbReference type="Proteomes" id="UP001243420"/>
    </source>
</evidence>
<reference evidence="3 4" key="1">
    <citation type="submission" date="2023-04" db="EMBL/GenBank/DDBJ databases">
        <title>Jannaschia ovalis sp. nov., a marine bacterium isolated from sea tidal flat.</title>
        <authorList>
            <person name="Kwon D.Y."/>
            <person name="Kim J.-J."/>
        </authorList>
    </citation>
    <scope>NUCLEOTIDE SEQUENCE [LARGE SCALE GENOMIC DNA]</scope>
    <source>
        <strain evidence="3 4">GRR-S6-38</strain>
    </source>
</reference>
<dbReference type="Proteomes" id="UP001243420">
    <property type="component" value="Chromosome"/>
</dbReference>
<gene>
    <name evidence="3" type="ORF">P8627_08160</name>
</gene>
<evidence type="ECO:0000313" key="3">
    <source>
        <dbReference type="EMBL" id="WGH80225.1"/>
    </source>
</evidence>
<dbReference type="EMBL" id="CP122537">
    <property type="protein sequence ID" value="WGH80225.1"/>
    <property type="molecule type" value="Genomic_DNA"/>
</dbReference>